<accession>A0A392UGY4</accession>
<sequence>ESEQTLDFPKVSRLSQRKRAQHDDSEVYRIRACKPSCEVTLVAGRDIRRWASF</sequence>
<comment type="caution">
    <text evidence="1">The sequence shown here is derived from an EMBL/GenBank/DDBJ whole genome shotgun (WGS) entry which is preliminary data.</text>
</comment>
<evidence type="ECO:0000313" key="1">
    <source>
        <dbReference type="EMBL" id="MCI72853.1"/>
    </source>
</evidence>
<keyword evidence="2" id="KW-1185">Reference proteome</keyword>
<name>A0A392UGY4_9FABA</name>
<protein>
    <submittedName>
        <fullName evidence="1">Uncharacterized protein</fullName>
    </submittedName>
</protein>
<proteinExistence type="predicted"/>
<feature type="non-terminal residue" evidence="1">
    <location>
        <position position="1"/>
    </location>
</feature>
<evidence type="ECO:0000313" key="2">
    <source>
        <dbReference type="Proteomes" id="UP000265520"/>
    </source>
</evidence>
<reference evidence="1 2" key="1">
    <citation type="journal article" date="2018" name="Front. Plant Sci.">
        <title>Red Clover (Trifolium pratense) and Zigzag Clover (T. medium) - A Picture of Genomic Similarities and Differences.</title>
        <authorList>
            <person name="Dluhosova J."/>
            <person name="Istvanek J."/>
            <person name="Nedelnik J."/>
            <person name="Repkova J."/>
        </authorList>
    </citation>
    <scope>NUCLEOTIDE SEQUENCE [LARGE SCALE GENOMIC DNA]</scope>
    <source>
        <strain evidence="2">cv. 10/8</strain>
        <tissue evidence="1">Leaf</tissue>
    </source>
</reference>
<dbReference type="AlphaFoldDB" id="A0A392UGY4"/>
<organism evidence="1 2">
    <name type="scientific">Trifolium medium</name>
    <dbReference type="NCBI Taxonomy" id="97028"/>
    <lineage>
        <taxon>Eukaryota</taxon>
        <taxon>Viridiplantae</taxon>
        <taxon>Streptophyta</taxon>
        <taxon>Embryophyta</taxon>
        <taxon>Tracheophyta</taxon>
        <taxon>Spermatophyta</taxon>
        <taxon>Magnoliopsida</taxon>
        <taxon>eudicotyledons</taxon>
        <taxon>Gunneridae</taxon>
        <taxon>Pentapetalae</taxon>
        <taxon>rosids</taxon>
        <taxon>fabids</taxon>
        <taxon>Fabales</taxon>
        <taxon>Fabaceae</taxon>
        <taxon>Papilionoideae</taxon>
        <taxon>50 kb inversion clade</taxon>
        <taxon>NPAAA clade</taxon>
        <taxon>Hologalegina</taxon>
        <taxon>IRL clade</taxon>
        <taxon>Trifolieae</taxon>
        <taxon>Trifolium</taxon>
    </lineage>
</organism>
<dbReference type="EMBL" id="LXQA010826496">
    <property type="protein sequence ID" value="MCI72853.1"/>
    <property type="molecule type" value="Genomic_DNA"/>
</dbReference>
<dbReference type="Proteomes" id="UP000265520">
    <property type="component" value="Unassembled WGS sequence"/>
</dbReference>